<dbReference type="Gene3D" id="3.30.310.110">
    <property type="entry name" value="XisI-like"/>
    <property type="match status" value="1"/>
</dbReference>
<dbReference type="Proteomes" id="UP000092382">
    <property type="component" value="Unassembled WGS sequence"/>
</dbReference>
<dbReference type="InterPro" id="IPR014968">
    <property type="entry name" value="XisI"/>
</dbReference>
<dbReference type="STRING" id="1803587.GCA_001593825_02785"/>
<dbReference type="Pfam" id="PF08869">
    <property type="entry name" value="XisI"/>
    <property type="match status" value="1"/>
</dbReference>
<evidence type="ECO:0000313" key="1">
    <source>
        <dbReference type="EMBL" id="OBQ26959.1"/>
    </source>
</evidence>
<evidence type="ECO:0000313" key="2">
    <source>
        <dbReference type="Proteomes" id="UP000092382"/>
    </source>
</evidence>
<dbReference type="AlphaFoldDB" id="A0A1B7W148"/>
<dbReference type="CDD" id="cd16382">
    <property type="entry name" value="XisI-like"/>
    <property type="match status" value="1"/>
</dbReference>
<gene>
    <name evidence="1" type="ORF">AN481_02620</name>
</gene>
<dbReference type="PATRIC" id="fig|1710894.3.peg.685"/>
<comment type="caution">
    <text evidence="1">The sequence shown here is derived from an EMBL/GenBank/DDBJ whole genome shotgun (WGS) entry which is preliminary data.</text>
</comment>
<dbReference type="InterPro" id="IPR035943">
    <property type="entry name" value="XisI-like_sf"/>
</dbReference>
<dbReference type="SUPFAM" id="SSF143847">
    <property type="entry name" value="XisI-like"/>
    <property type="match status" value="1"/>
</dbReference>
<proteinExistence type="predicted"/>
<accession>A0A1B7W148</accession>
<organism evidence="1 2">
    <name type="scientific">Aphanizomenon flos-aquae LD13</name>
    <dbReference type="NCBI Taxonomy" id="1710894"/>
    <lineage>
        <taxon>Bacteria</taxon>
        <taxon>Bacillati</taxon>
        <taxon>Cyanobacteriota</taxon>
        <taxon>Cyanophyceae</taxon>
        <taxon>Nostocales</taxon>
        <taxon>Aphanizomenonaceae</taxon>
        <taxon>Aphanizomenon</taxon>
    </lineage>
</organism>
<dbReference type="EMBL" id="LJOY01000005">
    <property type="protein sequence ID" value="OBQ26959.1"/>
    <property type="molecule type" value="Genomic_DNA"/>
</dbReference>
<name>A0A1B7W148_APHFL</name>
<sequence length="111" mass="12828">MDTLTRYRQIVKQILQEYSKQKPSYGNIEVETIFDTERDHYQIVHIGWEGQDWVHSCIIHIDIKGGKIWLQWNGTEDDIAADLVAAGVPKGDIVLGFQSPFMRQFTEYAVS</sequence>
<reference evidence="1 2" key="1">
    <citation type="submission" date="2015-09" db="EMBL/GenBank/DDBJ databases">
        <title>Whole genome shotgun sequence assembly of Aphanizomenon flos-aquae UKL13.</title>
        <authorList>
            <person name="Driscoll C."/>
        </authorList>
    </citation>
    <scope>NUCLEOTIDE SEQUENCE [LARGE SCALE GENOMIC DNA]</scope>
    <source>
        <strain evidence="1">MDT13</strain>
    </source>
</reference>
<protein>
    <submittedName>
        <fullName evidence="1">Fatty-acid oxidation protein subunit alpha</fullName>
    </submittedName>
</protein>